<evidence type="ECO:0000313" key="1">
    <source>
        <dbReference type="EMBL" id="MBU3828701.1"/>
    </source>
</evidence>
<sequence>MDKKIAKLYDAGKADRAIHLLVQKIDQNPHKVENYLQLSTYLIEQGSSDQAQQLLEKALGLVKKPEDLYYDLAVCYYMQGNFEKSAALLNKIKNDDLTLYQKALVYLKLGQNQKALAYALSIKQLDSKVLELMGDIWLSLGSFKEAEETFLKIPEDKRSAKIYFLLGVTTFSSKREMAKQYFTKSKLLDKKYYEKAKSQYNDLLKLISNKGK</sequence>
<dbReference type="Proteomes" id="UP000823844">
    <property type="component" value="Unassembled WGS sequence"/>
</dbReference>
<dbReference type="SUPFAM" id="SSF48452">
    <property type="entry name" value="TPR-like"/>
    <property type="match status" value="1"/>
</dbReference>
<dbReference type="Gene3D" id="1.25.40.10">
    <property type="entry name" value="Tetratricopeptide repeat domain"/>
    <property type="match status" value="2"/>
</dbReference>
<evidence type="ECO:0000313" key="2">
    <source>
        <dbReference type="Proteomes" id="UP000823844"/>
    </source>
</evidence>
<dbReference type="Pfam" id="PF14559">
    <property type="entry name" value="TPR_19"/>
    <property type="match status" value="1"/>
</dbReference>
<organism evidence="1 2">
    <name type="scientific">Candidatus Lactobacillus pullistercoris</name>
    <dbReference type="NCBI Taxonomy" id="2838636"/>
    <lineage>
        <taxon>Bacteria</taxon>
        <taxon>Bacillati</taxon>
        <taxon>Bacillota</taxon>
        <taxon>Bacilli</taxon>
        <taxon>Lactobacillales</taxon>
        <taxon>Lactobacillaceae</taxon>
        <taxon>Lactobacillus</taxon>
    </lineage>
</organism>
<protein>
    <submittedName>
        <fullName evidence="1">Tetratricopeptide repeat protein</fullName>
    </submittedName>
</protein>
<dbReference type="InterPro" id="IPR011990">
    <property type="entry name" value="TPR-like_helical_dom_sf"/>
</dbReference>
<dbReference type="InterPro" id="IPR019734">
    <property type="entry name" value="TPR_rpt"/>
</dbReference>
<accession>A0A9E2KRH2</accession>
<reference evidence="1" key="2">
    <citation type="submission" date="2021-04" db="EMBL/GenBank/DDBJ databases">
        <authorList>
            <person name="Gilroy R."/>
        </authorList>
    </citation>
    <scope>NUCLEOTIDE SEQUENCE</scope>
    <source>
        <strain evidence="1">F6-686</strain>
    </source>
</reference>
<dbReference type="EMBL" id="JAHLFT010000077">
    <property type="protein sequence ID" value="MBU3828701.1"/>
    <property type="molecule type" value="Genomic_DNA"/>
</dbReference>
<reference evidence="1" key="1">
    <citation type="journal article" date="2021" name="PeerJ">
        <title>Extensive microbial diversity within the chicken gut microbiome revealed by metagenomics and culture.</title>
        <authorList>
            <person name="Gilroy R."/>
            <person name="Ravi A."/>
            <person name="Getino M."/>
            <person name="Pursley I."/>
            <person name="Horton D.L."/>
            <person name="Alikhan N.F."/>
            <person name="Baker D."/>
            <person name="Gharbi K."/>
            <person name="Hall N."/>
            <person name="Watson M."/>
            <person name="Adriaenssens E.M."/>
            <person name="Foster-Nyarko E."/>
            <person name="Jarju S."/>
            <person name="Secka A."/>
            <person name="Antonio M."/>
            <person name="Oren A."/>
            <person name="Chaudhuri R.R."/>
            <person name="La Ragione R."/>
            <person name="Hildebrand F."/>
            <person name="Pallen M.J."/>
        </authorList>
    </citation>
    <scope>NUCLEOTIDE SEQUENCE</scope>
    <source>
        <strain evidence="1">F6-686</strain>
    </source>
</reference>
<comment type="caution">
    <text evidence="1">The sequence shown here is derived from an EMBL/GenBank/DDBJ whole genome shotgun (WGS) entry which is preliminary data.</text>
</comment>
<name>A0A9E2KRH2_9LACO</name>
<dbReference type="AlphaFoldDB" id="A0A9E2KRH2"/>
<dbReference type="Pfam" id="PF13181">
    <property type="entry name" value="TPR_8"/>
    <property type="match status" value="1"/>
</dbReference>
<proteinExistence type="predicted"/>
<gene>
    <name evidence="1" type="ORF">H9806_06195</name>
</gene>